<feature type="compositionally biased region" description="Basic and acidic residues" evidence="1">
    <location>
        <begin position="199"/>
        <end position="210"/>
    </location>
</feature>
<gene>
    <name evidence="2" type="ORF">FJT64_015142</name>
</gene>
<keyword evidence="3" id="KW-1185">Reference proteome</keyword>
<proteinExistence type="predicted"/>
<organism evidence="2 3">
    <name type="scientific">Amphibalanus amphitrite</name>
    <name type="common">Striped barnacle</name>
    <name type="synonym">Balanus amphitrite</name>
    <dbReference type="NCBI Taxonomy" id="1232801"/>
    <lineage>
        <taxon>Eukaryota</taxon>
        <taxon>Metazoa</taxon>
        <taxon>Ecdysozoa</taxon>
        <taxon>Arthropoda</taxon>
        <taxon>Crustacea</taxon>
        <taxon>Multicrustacea</taxon>
        <taxon>Cirripedia</taxon>
        <taxon>Thoracica</taxon>
        <taxon>Thoracicalcarea</taxon>
        <taxon>Balanomorpha</taxon>
        <taxon>Balanoidea</taxon>
        <taxon>Balanidae</taxon>
        <taxon>Amphibalaninae</taxon>
        <taxon>Amphibalanus</taxon>
    </lineage>
</organism>
<dbReference type="OrthoDB" id="6356316at2759"/>
<evidence type="ECO:0000313" key="2">
    <source>
        <dbReference type="EMBL" id="KAF0314390.1"/>
    </source>
</evidence>
<dbReference type="AlphaFoldDB" id="A0A6A4XDG0"/>
<dbReference type="EMBL" id="VIIS01000025">
    <property type="protein sequence ID" value="KAF0314390.1"/>
    <property type="molecule type" value="Genomic_DNA"/>
</dbReference>
<reference evidence="2 3" key="1">
    <citation type="submission" date="2019-07" db="EMBL/GenBank/DDBJ databases">
        <title>Draft genome assembly of a fouling barnacle, Amphibalanus amphitrite (Darwin, 1854): The first reference genome for Thecostraca.</title>
        <authorList>
            <person name="Kim W."/>
        </authorList>
    </citation>
    <scope>NUCLEOTIDE SEQUENCE [LARGE SCALE GENOMIC DNA]</scope>
    <source>
        <strain evidence="2">SNU_AA5</strain>
        <tissue evidence="2">Soma without cirri and trophi</tissue>
    </source>
</reference>
<protein>
    <submittedName>
        <fullName evidence="2">Uncharacterized protein</fullName>
    </submittedName>
</protein>
<name>A0A6A4XDG0_AMPAM</name>
<sequence length="262" mass="28635">MESLSALSDRQRSADMDIVQLQRETTDLRRRLQQLELSDDRRQQEKRLTTLIFSGPSLQQQNDRDGAARVIETTIQRYLGLSLDRAQLKALIRLRNGKVLAEFSAATAGSDRDKIFRSKTKLRGSGLFVAESLTPRRQELFSSLLQLKKEGKIFSVFTRAGDVLACRSRDTAPVRVVDAEAVRRLAGARGGGGVTADPAQRRAQESERGVMPDGAAALQPPPCALPPAEADRSSGGGVVELDERGGDETNIVENVSSQPIEP</sequence>
<accession>A0A6A4XDG0</accession>
<feature type="region of interest" description="Disordered" evidence="1">
    <location>
        <begin position="187"/>
        <end position="262"/>
    </location>
</feature>
<dbReference type="Proteomes" id="UP000440578">
    <property type="component" value="Unassembled WGS sequence"/>
</dbReference>
<comment type="caution">
    <text evidence="2">The sequence shown here is derived from an EMBL/GenBank/DDBJ whole genome shotgun (WGS) entry which is preliminary data.</text>
</comment>
<feature type="compositionally biased region" description="Polar residues" evidence="1">
    <location>
        <begin position="251"/>
        <end position="262"/>
    </location>
</feature>
<evidence type="ECO:0000313" key="3">
    <source>
        <dbReference type="Proteomes" id="UP000440578"/>
    </source>
</evidence>
<evidence type="ECO:0000256" key="1">
    <source>
        <dbReference type="SAM" id="MobiDB-lite"/>
    </source>
</evidence>